<dbReference type="EnsemblPlants" id="LPERR01G17340.1">
    <property type="protein sequence ID" value="LPERR01G17340.1"/>
    <property type="gene ID" value="LPERR01G17340"/>
</dbReference>
<comment type="similarity">
    <text evidence="1">Belongs to the LOB domain-containing protein family.</text>
</comment>
<evidence type="ECO:0000313" key="5">
    <source>
        <dbReference type="Proteomes" id="UP000032180"/>
    </source>
</evidence>
<accession>A0A0D9V264</accession>
<name>A0A0D9V264_9ORYZ</name>
<evidence type="ECO:0000313" key="4">
    <source>
        <dbReference type="EnsemblPlants" id="LPERR01G17340.1"/>
    </source>
</evidence>
<dbReference type="STRING" id="77586.A0A0D9V264"/>
<dbReference type="Gramene" id="LPERR01G17340.1">
    <property type="protein sequence ID" value="LPERR01G17340.1"/>
    <property type="gene ID" value="LPERR01G17340"/>
</dbReference>
<dbReference type="Proteomes" id="UP000032180">
    <property type="component" value="Chromosome 1"/>
</dbReference>
<proteinExistence type="inferred from homology"/>
<evidence type="ECO:0000256" key="2">
    <source>
        <dbReference type="SAM" id="MobiDB-lite"/>
    </source>
</evidence>
<dbReference type="PROSITE" id="PS50891">
    <property type="entry name" value="LOB"/>
    <property type="match status" value="1"/>
</dbReference>
<protein>
    <recommendedName>
        <fullName evidence="3">LOB domain-containing protein</fullName>
    </recommendedName>
</protein>
<sequence>MPAPASTPITPPPPAPGRLPCSRQYVGPLLPCAACTLLGLTCTLARCPMAPYFPAERRERFRYAFHLFGIKTILRSIRAQVPGPASSSISSLWKSTFGMAAIVFTADASAADPARLSDDVRLKLSQQLDRLKAFRAILMQQKQQNKKRPQQQPPYAVETAHDSTSTVDAAAALATRMQMLRLNAAAANGELP</sequence>
<evidence type="ECO:0000256" key="1">
    <source>
        <dbReference type="ARBA" id="ARBA00005474"/>
    </source>
</evidence>
<dbReference type="InterPro" id="IPR004883">
    <property type="entry name" value="LOB"/>
</dbReference>
<evidence type="ECO:0000259" key="3">
    <source>
        <dbReference type="PROSITE" id="PS50891"/>
    </source>
</evidence>
<feature type="region of interest" description="Disordered" evidence="2">
    <location>
        <begin position="141"/>
        <end position="163"/>
    </location>
</feature>
<dbReference type="HOGENOM" id="CLU_1456448_0_0_1"/>
<reference evidence="5" key="2">
    <citation type="submission" date="2013-12" db="EMBL/GenBank/DDBJ databases">
        <authorList>
            <person name="Yu Y."/>
            <person name="Lee S."/>
            <person name="de Baynast K."/>
            <person name="Wissotski M."/>
            <person name="Liu L."/>
            <person name="Talag J."/>
            <person name="Goicoechea J."/>
            <person name="Angelova A."/>
            <person name="Jetty R."/>
            <person name="Kudrna D."/>
            <person name="Golser W."/>
            <person name="Rivera L."/>
            <person name="Zhang J."/>
            <person name="Wing R."/>
        </authorList>
    </citation>
    <scope>NUCLEOTIDE SEQUENCE</scope>
</reference>
<dbReference type="AlphaFoldDB" id="A0A0D9V264"/>
<keyword evidence="5" id="KW-1185">Reference proteome</keyword>
<reference evidence="4" key="3">
    <citation type="submission" date="2015-04" db="UniProtKB">
        <authorList>
            <consortium name="EnsemblPlants"/>
        </authorList>
    </citation>
    <scope>IDENTIFICATION</scope>
</reference>
<dbReference type="Pfam" id="PF03195">
    <property type="entry name" value="LOB"/>
    <property type="match status" value="1"/>
</dbReference>
<organism evidence="4 5">
    <name type="scientific">Leersia perrieri</name>
    <dbReference type="NCBI Taxonomy" id="77586"/>
    <lineage>
        <taxon>Eukaryota</taxon>
        <taxon>Viridiplantae</taxon>
        <taxon>Streptophyta</taxon>
        <taxon>Embryophyta</taxon>
        <taxon>Tracheophyta</taxon>
        <taxon>Spermatophyta</taxon>
        <taxon>Magnoliopsida</taxon>
        <taxon>Liliopsida</taxon>
        <taxon>Poales</taxon>
        <taxon>Poaceae</taxon>
        <taxon>BOP clade</taxon>
        <taxon>Oryzoideae</taxon>
        <taxon>Oryzeae</taxon>
        <taxon>Oryzinae</taxon>
        <taxon>Leersia</taxon>
    </lineage>
</organism>
<feature type="domain" description="LOB" evidence="3">
    <location>
        <begin position="30"/>
        <end position="142"/>
    </location>
</feature>
<reference evidence="4 5" key="1">
    <citation type="submission" date="2012-08" db="EMBL/GenBank/DDBJ databases">
        <title>Oryza genome evolution.</title>
        <authorList>
            <person name="Wing R.A."/>
        </authorList>
    </citation>
    <scope>NUCLEOTIDE SEQUENCE</scope>
</reference>